<proteinExistence type="predicted"/>
<dbReference type="Pfam" id="PF22936">
    <property type="entry name" value="Pol_BBD"/>
    <property type="match status" value="1"/>
</dbReference>
<feature type="domain" description="Retrovirus-related Pol polyprotein from transposon TNT 1-94-like beta-barrel" evidence="2">
    <location>
        <begin position="21"/>
        <end position="69"/>
    </location>
</feature>
<dbReference type="InterPro" id="IPR025724">
    <property type="entry name" value="GAG-pre-integrase_dom"/>
</dbReference>
<dbReference type="GO" id="GO:0003676">
    <property type="term" value="F:nucleic acid binding"/>
    <property type="evidence" value="ECO:0007669"/>
    <property type="project" value="InterPro"/>
</dbReference>
<protein>
    <submittedName>
        <fullName evidence="3">Unnamed protein product</fullName>
    </submittedName>
</protein>
<dbReference type="EMBL" id="BSXT01002928">
    <property type="protein sequence ID" value="GMF51654.1"/>
    <property type="molecule type" value="Genomic_DNA"/>
</dbReference>
<evidence type="ECO:0000313" key="3">
    <source>
        <dbReference type="EMBL" id="GMF51654.1"/>
    </source>
</evidence>
<dbReference type="InterPro" id="IPR012337">
    <property type="entry name" value="RNaseH-like_sf"/>
</dbReference>
<dbReference type="OrthoDB" id="123877at2759"/>
<dbReference type="Proteomes" id="UP001165121">
    <property type="component" value="Unassembled WGS sequence"/>
</dbReference>
<comment type="caution">
    <text evidence="3">The sequence shown here is derived from an EMBL/GenBank/DDBJ whole genome shotgun (WGS) entry which is preliminary data.</text>
</comment>
<evidence type="ECO:0000313" key="4">
    <source>
        <dbReference type="Proteomes" id="UP001165121"/>
    </source>
</evidence>
<gene>
    <name evidence="3" type="ORF">Pfra01_002094800</name>
</gene>
<reference evidence="3" key="1">
    <citation type="submission" date="2023-04" db="EMBL/GenBank/DDBJ databases">
        <title>Phytophthora fragariaefolia NBRC 109709.</title>
        <authorList>
            <person name="Ichikawa N."/>
            <person name="Sato H."/>
            <person name="Tonouchi N."/>
        </authorList>
    </citation>
    <scope>NUCLEOTIDE SEQUENCE</scope>
    <source>
        <strain evidence="3">NBRC 109709</strain>
    </source>
</reference>
<dbReference type="InterPro" id="IPR054722">
    <property type="entry name" value="PolX-like_BBD"/>
</dbReference>
<dbReference type="InterPro" id="IPR036397">
    <property type="entry name" value="RNaseH_sf"/>
</dbReference>
<dbReference type="SUPFAM" id="SSF53098">
    <property type="entry name" value="Ribonuclease H-like"/>
    <property type="match status" value="1"/>
</dbReference>
<feature type="domain" description="GAG-pre-integrase" evidence="1">
    <location>
        <begin position="130"/>
        <end position="176"/>
    </location>
</feature>
<sequence length="312" mass="35009">MEDIVPENIAADVYGIVHAMATQAKGIGTVKITSVVDGRPVYLFIDGVLYVPGARRGLFSMGFALEQGFDVDYDRGTRIYSVLKDTCNVEVIHAYPAQGIWMFGTRARTIQAKLPQDMPVVNYKADGVGSLQVGHDRLGHTCGQYLKVMVDRGLVKGMMLSQRQERPCDACHIGKQKQKRRRKKLDRGVTAPNEIVYADLLFPGHGNGTRYKAVLVIMDRWSRFLTVHFLTSMESTLVNELTQQYVVWAERQAGRGIKMIFQREFEPAASAKLPVQRVLTDKGGQWCHGELVCFTRDRACQGWTKKLASQPL</sequence>
<dbReference type="Gene3D" id="3.30.420.10">
    <property type="entry name" value="Ribonuclease H-like superfamily/Ribonuclease H"/>
    <property type="match status" value="1"/>
</dbReference>
<dbReference type="Pfam" id="PF13976">
    <property type="entry name" value="gag_pre-integrs"/>
    <property type="match status" value="1"/>
</dbReference>
<organism evidence="3 4">
    <name type="scientific">Phytophthora fragariaefolia</name>
    <dbReference type="NCBI Taxonomy" id="1490495"/>
    <lineage>
        <taxon>Eukaryota</taxon>
        <taxon>Sar</taxon>
        <taxon>Stramenopiles</taxon>
        <taxon>Oomycota</taxon>
        <taxon>Peronosporomycetes</taxon>
        <taxon>Peronosporales</taxon>
        <taxon>Peronosporaceae</taxon>
        <taxon>Phytophthora</taxon>
    </lineage>
</organism>
<accession>A0A9W6Y373</accession>
<keyword evidence="4" id="KW-1185">Reference proteome</keyword>
<evidence type="ECO:0000259" key="2">
    <source>
        <dbReference type="Pfam" id="PF22936"/>
    </source>
</evidence>
<dbReference type="AlphaFoldDB" id="A0A9W6Y373"/>
<name>A0A9W6Y373_9STRA</name>
<evidence type="ECO:0000259" key="1">
    <source>
        <dbReference type="Pfam" id="PF13976"/>
    </source>
</evidence>